<sequence>MKKMIFAVTMLLLSSVAVLAQELSKEQVNELIDGGRYKIVATRAITNLAQKPSVDLTPDYGLSVTTDSLTSNLPFYGRAYSASFSNESPLSYTSTDFKIEKKVKKGRRSETIIVTIKAKAPRRNGTVDTTIEVSENGSAVMNVRSNDLSSITFYGNLERLP</sequence>
<dbReference type="Pfam" id="PF14059">
    <property type="entry name" value="DUF4251"/>
    <property type="match status" value="1"/>
</dbReference>
<name>A0A060R974_9BACT</name>
<dbReference type="AlphaFoldDB" id="A0A060R974"/>
<feature type="signal peptide" evidence="1">
    <location>
        <begin position="1"/>
        <end position="20"/>
    </location>
</feature>
<evidence type="ECO:0000313" key="2">
    <source>
        <dbReference type="EMBL" id="CDN32146.1"/>
    </source>
</evidence>
<dbReference type="KEGG" id="rbc:BN938_2073"/>
<evidence type="ECO:0000256" key="1">
    <source>
        <dbReference type="SAM" id="SignalP"/>
    </source>
</evidence>
<evidence type="ECO:0000313" key="3">
    <source>
        <dbReference type="Proteomes" id="UP000027616"/>
    </source>
</evidence>
<dbReference type="InterPro" id="IPR025347">
    <property type="entry name" value="DUF4251"/>
</dbReference>
<dbReference type="Proteomes" id="UP000027616">
    <property type="component" value="Chromosome I"/>
</dbReference>
<feature type="chain" id="PRO_5001585751" description="DUF4251 domain-containing protein" evidence="1">
    <location>
        <begin position="21"/>
        <end position="161"/>
    </location>
</feature>
<dbReference type="STRING" id="1433126.BN938_2073"/>
<evidence type="ECO:0008006" key="4">
    <source>
        <dbReference type="Google" id="ProtNLM"/>
    </source>
</evidence>
<keyword evidence="3" id="KW-1185">Reference proteome</keyword>
<protein>
    <recommendedName>
        <fullName evidence="4">DUF4251 domain-containing protein</fullName>
    </recommendedName>
</protein>
<dbReference type="Gene3D" id="2.40.128.410">
    <property type="match status" value="1"/>
</dbReference>
<keyword evidence="1" id="KW-0732">Signal</keyword>
<proteinExistence type="predicted"/>
<dbReference type="EMBL" id="HG934468">
    <property type="protein sequence ID" value="CDN32146.1"/>
    <property type="molecule type" value="Genomic_DNA"/>
</dbReference>
<reference evidence="2 3" key="1">
    <citation type="journal article" date="2015" name="Genome Announc.">
        <title>Complete Genome Sequence of the Novel Leech Symbiont Mucinivorans hirudinis M3T.</title>
        <authorList>
            <person name="Nelson M.C."/>
            <person name="Bomar L."/>
            <person name="Graf J."/>
        </authorList>
    </citation>
    <scope>NUCLEOTIDE SEQUENCE [LARGE SCALE GENOMIC DNA]</scope>
    <source>
        <strain evidence="3">M3</strain>
    </source>
</reference>
<dbReference type="eggNOG" id="ENOG50312MJ">
    <property type="taxonomic scope" value="Bacteria"/>
</dbReference>
<gene>
    <name evidence="2" type="ORF">BN938_2073</name>
</gene>
<dbReference type="HOGENOM" id="CLU_122390_1_0_10"/>
<accession>A0A060R974</accession>
<organism evidence="2 3">
    <name type="scientific">Mucinivorans hirudinis</name>
    <dbReference type="NCBI Taxonomy" id="1433126"/>
    <lineage>
        <taxon>Bacteria</taxon>
        <taxon>Pseudomonadati</taxon>
        <taxon>Bacteroidota</taxon>
        <taxon>Bacteroidia</taxon>
        <taxon>Bacteroidales</taxon>
        <taxon>Rikenellaceae</taxon>
        <taxon>Mucinivorans</taxon>
    </lineage>
</organism>